<evidence type="ECO:0000256" key="4">
    <source>
        <dbReference type="ARBA" id="ARBA00022692"/>
    </source>
</evidence>
<feature type="domain" description="DUF218" evidence="9">
    <location>
        <begin position="58"/>
        <end position="175"/>
    </location>
</feature>
<dbReference type="Proteomes" id="UP000198883">
    <property type="component" value="Unassembled WGS sequence"/>
</dbReference>
<keyword evidence="3" id="KW-0997">Cell inner membrane</keyword>
<dbReference type="InterPro" id="IPR003848">
    <property type="entry name" value="DUF218"/>
</dbReference>
<name>A0A1H7XMW8_9PAST</name>
<comment type="subcellular location">
    <subcellularLocation>
        <location evidence="1">Cell inner membrane</location>
        <topology evidence="1">Single-pass membrane protein</topology>
    </subcellularLocation>
</comment>
<keyword evidence="6 8" id="KW-0472">Membrane</keyword>
<evidence type="ECO:0000256" key="5">
    <source>
        <dbReference type="ARBA" id="ARBA00022989"/>
    </source>
</evidence>
<dbReference type="CDD" id="cd06259">
    <property type="entry name" value="YdcF-like"/>
    <property type="match status" value="1"/>
</dbReference>
<dbReference type="Pfam" id="PF02698">
    <property type="entry name" value="DUF218"/>
    <property type="match status" value="1"/>
</dbReference>
<evidence type="ECO:0000313" key="11">
    <source>
        <dbReference type="Proteomes" id="UP000198883"/>
    </source>
</evidence>
<evidence type="ECO:0000256" key="6">
    <source>
        <dbReference type="ARBA" id="ARBA00023136"/>
    </source>
</evidence>
<proteinExistence type="predicted"/>
<dbReference type="PANTHER" id="PTHR30336:SF0">
    <property type="entry name" value="PROTEIN SANA"/>
    <property type="match status" value="1"/>
</dbReference>
<dbReference type="EMBL" id="FOBN01000013">
    <property type="protein sequence ID" value="SEM35116.1"/>
    <property type="molecule type" value="Genomic_DNA"/>
</dbReference>
<keyword evidence="4 8" id="KW-0812">Transmembrane</keyword>
<comment type="function">
    <text evidence="7">Participates in the barrier function of the cell envelope.</text>
</comment>
<reference evidence="11" key="1">
    <citation type="submission" date="2016-10" db="EMBL/GenBank/DDBJ databases">
        <authorList>
            <person name="Varghese N."/>
            <person name="Submissions S."/>
        </authorList>
    </citation>
    <scope>NUCLEOTIDE SEQUENCE [LARGE SCALE GENOMIC DNA]</scope>
    <source>
        <strain evidence="11">DSM 24204</strain>
    </source>
</reference>
<evidence type="ECO:0000256" key="7">
    <source>
        <dbReference type="ARBA" id="ARBA00037355"/>
    </source>
</evidence>
<protein>
    <submittedName>
        <fullName evidence="10">SanA protein</fullName>
    </submittedName>
</protein>
<dbReference type="PANTHER" id="PTHR30336">
    <property type="entry name" value="INNER MEMBRANE PROTEIN, PROBABLE PERMEASE"/>
    <property type="match status" value="1"/>
</dbReference>
<gene>
    <name evidence="10" type="ORF">SAMN05444853_11349</name>
</gene>
<dbReference type="STRING" id="97481.SAMN05444853_11349"/>
<evidence type="ECO:0000256" key="2">
    <source>
        <dbReference type="ARBA" id="ARBA00022475"/>
    </source>
</evidence>
<evidence type="ECO:0000256" key="8">
    <source>
        <dbReference type="SAM" id="Phobius"/>
    </source>
</evidence>
<organism evidence="10 11">
    <name type="scientific">Phocoenobacter skyensis</name>
    <dbReference type="NCBI Taxonomy" id="97481"/>
    <lineage>
        <taxon>Bacteria</taxon>
        <taxon>Pseudomonadati</taxon>
        <taxon>Pseudomonadota</taxon>
        <taxon>Gammaproteobacteria</taxon>
        <taxon>Pasteurellales</taxon>
        <taxon>Pasteurellaceae</taxon>
        <taxon>Phocoenobacter</taxon>
    </lineage>
</organism>
<keyword evidence="5 8" id="KW-1133">Transmembrane helix</keyword>
<evidence type="ECO:0000313" key="10">
    <source>
        <dbReference type="EMBL" id="SEM35116.1"/>
    </source>
</evidence>
<evidence type="ECO:0000259" key="9">
    <source>
        <dbReference type="Pfam" id="PF02698"/>
    </source>
</evidence>
<evidence type="ECO:0000256" key="3">
    <source>
        <dbReference type="ARBA" id="ARBA00022519"/>
    </source>
</evidence>
<dbReference type="GO" id="GO:0005886">
    <property type="term" value="C:plasma membrane"/>
    <property type="evidence" value="ECO:0007669"/>
    <property type="project" value="UniProtKB-SubCell"/>
</dbReference>
<accession>A0A1H7XMW8</accession>
<sequence length="221" mass="25562">MTLFTFILNIIKRITRFVMAGLLLLALLIIGVDYFTSYLVKDQIYTDINKIPYRSYGVVLGTAKYFPSGKDNLYYQNRLESAITLFKHKKVKQLLLSGDNTTPYYNEPKNMTKDLRKKGIPKYALHQDYAGYNTQSSVLRANKTFNLQSFTIISQKFHCERALLIAKFHQINAICFVAKHPKGFYKVRVREYFARVGMLLDFLTGKMPKTLEVIEEAKKAS</sequence>
<feature type="transmembrane region" description="Helical" evidence="8">
    <location>
        <begin position="17"/>
        <end position="40"/>
    </location>
</feature>
<keyword evidence="2" id="KW-1003">Cell membrane</keyword>
<dbReference type="OrthoDB" id="9782395at2"/>
<dbReference type="InterPro" id="IPR051599">
    <property type="entry name" value="Cell_Envelope_Assoc"/>
</dbReference>
<evidence type="ECO:0000256" key="1">
    <source>
        <dbReference type="ARBA" id="ARBA00004377"/>
    </source>
</evidence>
<dbReference type="AlphaFoldDB" id="A0A1H7XMW8"/>